<evidence type="ECO:0000256" key="4">
    <source>
        <dbReference type="ARBA" id="ARBA00022764"/>
    </source>
</evidence>
<evidence type="ECO:0000256" key="1">
    <source>
        <dbReference type="ARBA" id="ARBA00004418"/>
    </source>
</evidence>
<gene>
    <name evidence="6" type="ORF">E5K04_11525</name>
</gene>
<feature type="chain" id="PRO_5020896808" evidence="5">
    <location>
        <begin position="21"/>
        <end position="381"/>
    </location>
</feature>
<dbReference type="PRINTS" id="PR00909">
    <property type="entry name" value="SPERMDNBNDNG"/>
</dbReference>
<evidence type="ECO:0000256" key="5">
    <source>
        <dbReference type="SAM" id="SignalP"/>
    </source>
</evidence>
<dbReference type="InterPro" id="IPR006059">
    <property type="entry name" value="SBP"/>
</dbReference>
<protein>
    <submittedName>
        <fullName evidence="6">ABC transporter substrate-binding protein</fullName>
    </submittedName>
</protein>
<evidence type="ECO:0000313" key="6">
    <source>
        <dbReference type="EMBL" id="TIC81209.1"/>
    </source>
</evidence>
<proteinExistence type="predicted"/>
<dbReference type="RefSeq" id="WP_136554204.1">
    <property type="nucleotide sequence ID" value="NZ_STGJ01000012.1"/>
</dbReference>
<dbReference type="GO" id="GO:0015846">
    <property type="term" value="P:polyamine transport"/>
    <property type="evidence" value="ECO:0007669"/>
    <property type="project" value="InterPro"/>
</dbReference>
<dbReference type="GO" id="GO:0042597">
    <property type="term" value="C:periplasmic space"/>
    <property type="evidence" value="ECO:0007669"/>
    <property type="project" value="UniProtKB-SubCell"/>
</dbReference>
<dbReference type="PANTHER" id="PTHR30222">
    <property type="entry name" value="SPERMIDINE/PUTRESCINE-BINDING PERIPLASMIC PROTEIN"/>
    <property type="match status" value="1"/>
</dbReference>
<keyword evidence="2" id="KW-0813">Transport</keyword>
<dbReference type="GO" id="GO:0019808">
    <property type="term" value="F:polyamine binding"/>
    <property type="evidence" value="ECO:0007669"/>
    <property type="project" value="InterPro"/>
</dbReference>
<dbReference type="InterPro" id="IPR001188">
    <property type="entry name" value="Sperm_putr-bd"/>
</dbReference>
<dbReference type="AlphaFoldDB" id="A0A4T0UQS8"/>
<organism evidence="6 7">
    <name type="scientific">Crenobacter intestini</name>
    <dbReference type="NCBI Taxonomy" id="2563443"/>
    <lineage>
        <taxon>Bacteria</taxon>
        <taxon>Pseudomonadati</taxon>
        <taxon>Pseudomonadota</taxon>
        <taxon>Betaproteobacteria</taxon>
        <taxon>Neisseriales</taxon>
        <taxon>Neisseriaceae</taxon>
        <taxon>Crenobacter</taxon>
    </lineage>
</organism>
<comment type="subcellular location">
    <subcellularLocation>
        <location evidence="1">Periplasm</location>
    </subcellularLocation>
</comment>
<name>A0A4T0UQS8_9NEIS</name>
<evidence type="ECO:0000256" key="3">
    <source>
        <dbReference type="ARBA" id="ARBA00022729"/>
    </source>
</evidence>
<dbReference type="PANTHER" id="PTHR30222:SF18">
    <property type="entry name" value="BIFUNCTIONAL POLYHYDROXYBUTYRATE SYNTHASE _ ABC TRANSPORTER PERIPLASMIC BINDING PROTEIN-RELATED"/>
    <property type="match status" value="1"/>
</dbReference>
<dbReference type="Proteomes" id="UP000308891">
    <property type="component" value="Unassembled WGS sequence"/>
</dbReference>
<dbReference type="SUPFAM" id="SSF53850">
    <property type="entry name" value="Periplasmic binding protein-like II"/>
    <property type="match status" value="1"/>
</dbReference>
<sequence length="381" mass="41670">MKQTLVLAGTLIAGTLTAHAAPLAKLGAPEGRLDIIAWPGYIENGSTDKGYDWVTPFEKATGCKVNVKTAATSDEMVSLMNKGGYDLVTASGDASLRLVAGKKVQPINLALIPSYKNVDKRLQGAPWYTVGGEAYGVPYQWGPNVLMYNTKVFKTPPTSWAVVFEPQNLPDGKPNKGRVQAYDGPIYIADAALYLMSKRPDLGIKDPYELNEKQYAEAIKLLRQQNALKHRYWHDVTVQMNDFKNEGVAASSAWGYQVNALKAEKQPIASVVPKEGVTGWADTTMLHADAKHPVCAYKWMEYSLNPKLQSALAEWFGSNPVTPAACKEKAPGGSNFCQSNGFDNFAKVRFWKTPTAKCASQGNCVPYSTWTRDYIGVMGGK</sequence>
<evidence type="ECO:0000256" key="2">
    <source>
        <dbReference type="ARBA" id="ARBA00022448"/>
    </source>
</evidence>
<feature type="signal peptide" evidence="5">
    <location>
        <begin position="1"/>
        <end position="20"/>
    </location>
</feature>
<dbReference type="Pfam" id="PF13416">
    <property type="entry name" value="SBP_bac_8"/>
    <property type="match status" value="1"/>
</dbReference>
<keyword evidence="3 5" id="KW-0732">Signal</keyword>
<comment type="caution">
    <text evidence="6">The sequence shown here is derived from an EMBL/GenBank/DDBJ whole genome shotgun (WGS) entry which is preliminary data.</text>
</comment>
<dbReference type="Gene3D" id="3.40.190.10">
    <property type="entry name" value="Periplasmic binding protein-like II"/>
    <property type="match status" value="2"/>
</dbReference>
<keyword evidence="4" id="KW-0574">Periplasm</keyword>
<dbReference type="OrthoDB" id="9769319at2"/>
<accession>A0A4T0UQS8</accession>
<dbReference type="CDD" id="cd13588">
    <property type="entry name" value="PBP2_polyamine_1"/>
    <property type="match status" value="1"/>
</dbReference>
<evidence type="ECO:0000313" key="7">
    <source>
        <dbReference type="Proteomes" id="UP000308891"/>
    </source>
</evidence>
<keyword evidence="7" id="KW-1185">Reference proteome</keyword>
<dbReference type="EMBL" id="STGJ01000012">
    <property type="protein sequence ID" value="TIC81209.1"/>
    <property type="molecule type" value="Genomic_DNA"/>
</dbReference>
<reference evidence="6 7" key="1">
    <citation type="submission" date="2019-04" db="EMBL/GenBank/DDBJ databases">
        <title>Crenobacter sp. nov.</title>
        <authorList>
            <person name="Shi S."/>
        </authorList>
    </citation>
    <scope>NUCLEOTIDE SEQUENCE [LARGE SCALE GENOMIC DNA]</scope>
    <source>
        <strain evidence="6 7">GY 70310</strain>
    </source>
</reference>